<sequence>MRASALLTVELGAGGRSVVRELRSEAPMTLVPRRAVTASADGTAVVHLVGSAATPVGGDQVDLRVRVGPGARLLLRGTAATVALPGQHGGTSRSTVHIEVGADGVVDYLPEATVISARADHQAEMRIELGDGARARCRETLVLGRYGERPGRLTTTTHLVRSGTPLLRQRLDIGADRLGASTGYLAGARVLATETVVWGDDPAEPVSGEWWSLVPLAAGGSMATALGENAVTAERRLAEAMGHHPEAKELGVHSW</sequence>
<evidence type="ECO:0000256" key="3">
    <source>
        <dbReference type="HAMAP-Rule" id="MF_01384"/>
    </source>
</evidence>
<evidence type="ECO:0000256" key="2">
    <source>
        <dbReference type="ARBA" id="ARBA00023186"/>
    </source>
</evidence>
<comment type="subunit">
    <text evidence="3">UreD, UreF and UreG form a complex that acts as a GTP-hydrolysis-dependent molecular chaperone, activating the urease apoprotein by helping to assemble the nickel containing metallocenter of UreC. The UreE protein probably delivers the nickel.</text>
</comment>
<gene>
    <name evidence="3" type="primary">ureD</name>
    <name evidence="4" type="ORF">SAMN05216215_103675</name>
</gene>
<dbReference type="RefSeq" id="WP_093272115.1">
    <property type="nucleotide sequence ID" value="NZ_FNOK01000036.1"/>
</dbReference>
<reference evidence="5" key="1">
    <citation type="submission" date="2016-10" db="EMBL/GenBank/DDBJ databases">
        <authorList>
            <person name="Varghese N."/>
            <person name="Submissions S."/>
        </authorList>
    </citation>
    <scope>NUCLEOTIDE SEQUENCE [LARGE SCALE GENOMIC DNA]</scope>
    <source>
        <strain evidence="5">CGMCC 4.3530</strain>
    </source>
</reference>
<dbReference type="PANTHER" id="PTHR33643:SF1">
    <property type="entry name" value="UREASE ACCESSORY PROTEIN D"/>
    <property type="match status" value="1"/>
</dbReference>
<dbReference type="HAMAP" id="MF_01384">
    <property type="entry name" value="UreD"/>
    <property type="match status" value="1"/>
</dbReference>
<name>A0A1H3N2Y4_9PSEU</name>
<comment type="function">
    <text evidence="3">Required for maturation of urease via the functional incorporation of the urease nickel metallocenter.</text>
</comment>
<dbReference type="Pfam" id="PF01774">
    <property type="entry name" value="UreD"/>
    <property type="match status" value="1"/>
</dbReference>
<dbReference type="STRING" id="418495.SAMN05216215_103675"/>
<protein>
    <recommendedName>
        <fullName evidence="3">Urease accessory protein UreD</fullName>
    </recommendedName>
</protein>
<comment type="similarity">
    <text evidence="1 3">Belongs to the UreD family.</text>
</comment>
<keyword evidence="3" id="KW-0996">Nickel insertion</keyword>
<keyword evidence="2 3" id="KW-0143">Chaperone</keyword>
<evidence type="ECO:0000256" key="1">
    <source>
        <dbReference type="ARBA" id="ARBA00007177"/>
    </source>
</evidence>
<dbReference type="GO" id="GO:0005737">
    <property type="term" value="C:cytoplasm"/>
    <property type="evidence" value="ECO:0007669"/>
    <property type="project" value="UniProtKB-SubCell"/>
</dbReference>
<accession>A0A1H3N2Y4</accession>
<dbReference type="GO" id="GO:0016151">
    <property type="term" value="F:nickel cation binding"/>
    <property type="evidence" value="ECO:0007669"/>
    <property type="project" value="UniProtKB-UniRule"/>
</dbReference>
<dbReference type="Proteomes" id="UP000199529">
    <property type="component" value="Unassembled WGS sequence"/>
</dbReference>
<evidence type="ECO:0000313" key="5">
    <source>
        <dbReference type="Proteomes" id="UP000199529"/>
    </source>
</evidence>
<proteinExistence type="inferred from homology"/>
<keyword evidence="5" id="KW-1185">Reference proteome</keyword>
<dbReference type="EMBL" id="FNOK01000036">
    <property type="protein sequence ID" value="SDY83287.1"/>
    <property type="molecule type" value="Genomic_DNA"/>
</dbReference>
<dbReference type="AlphaFoldDB" id="A0A1H3N2Y4"/>
<dbReference type="InterPro" id="IPR002669">
    <property type="entry name" value="UreD"/>
</dbReference>
<comment type="subcellular location">
    <subcellularLocation>
        <location evidence="3">Cytoplasm</location>
    </subcellularLocation>
</comment>
<organism evidence="4 5">
    <name type="scientific">Saccharopolyspora shandongensis</name>
    <dbReference type="NCBI Taxonomy" id="418495"/>
    <lineage>
        <taxon>Bacteria</taxon>
        <taxon>Bacillati</taxon>
        <taxon>Actinomycetota</taxon>
        <taxon>Actinomycetes</taxon>
        <taxon>Pseudonocardiales</taxon>
        <taxon>Pseudonocardiaceae</taxon>
        <taxon>Saccharopolyspora</taxon>
    </lineage>
</organism>
<keyword evidence="3" id="KW-0963">Cytoplasm</keyword>
<evidence type="ECO:0000313" key="4">
    <source>
        <dbReference type="EMBL" id="SDY83287.1"/>
    </source>
</evidence>
<dbReference type="OrthoDB" id="8677206at2"/>
<dbReference type="PANTHER" id="PTHR33643">
    <property type="entry name" value="UREASE ACCESSORY PROTEIN D"/>
    <property type="match status" value="1"/>
</dbReference>